<proteinExistence type="predicted"/>
<keyword evidence="5" id="KW-1185">Reference proteome</keyword>
<dbReference type="PANTHER" id="PTHR33164:SF99">
    <property type="entry name" value="MARR FAMILY REGULATORY PROTEIN"/>
    <property type="match status" value="1"/>
</dbReference>
<dbReference type="SUPFAM" id="SSF46785">
    <property type="entry name" value="Winged helix' DNA-binding domain"/>
    <property type="match status" value="1"/>
</dbReference>
<dbReference type="EMBL" id="VBRC01000005">
    <property type="protein sequence ID" value="TLK27990.1"/>
    <property type="molecule type" value="Genomic_DNA"/>
</dbReference>
<dbReference type="PANTHER" id="PTHR33164">
    <property type="entry name" value="TRANSCRIPTIONAL REGULATOR, MARR FAMILY"/>
    <property type="match status" value="1"/>
</dbReference>
<evidence type="ECO:0000313" key="5">
    <source>
        <dbReference type="Proteomes" id="UP000536909"/>
    </source>
</evidence>
<dbReference type="InterPro" id="IPR036390">
    <property type="entry name" value="WH_DNA-bd_sf"/>
</dbReference>
<dbReference type="Gene3D" id="1.10.10.10">
    <property type="entry name" value="Winged helix-like DNA-binding domain superfamily/Winged helix DNA-binding domain"/>
    <property type="match status" value="1"/>
</dbReference>
<dbReference type="PROSITE" id="PS50995">
    <property type="entry name" value="HTH_MARR_2"/>
    <property type="match status" value="1"/>
</dbReference>
<dbReference type="GO" id="GO:0006950">
    <property type="term" value="P:response to stress"/>
    <property type="evidence" value="ECO:0007669"/>
    <property type="project" value="TreeGrafter"/>
</dbReference>
<dbReference type="Proteomes" id="UP000536909">
    <property type="component" value="Unassembled WGS sequence"/>
</dbReference>
<dbReference type="GO" id="GO:0003677">
    <property type="term" value="F:DNA binding"/>
    <property type="evidence" value="ECO:0007669"/>
    <property type="project" value="UniProtKB-KW"/>
</dbReference>
<organism evidence="3 4">
    <name type="scientific">Deinococcus metallilatus</name>
    <dbReference type="NCBI Taxonomy" id="1211322"/>
    <lineage>
        <taxon>Bacteria</taxon>
        <taxon>Thermotogati</taxon>
        <taxon>Deinococcota</taxon>
        <taxon>Deinococci</taxon>
        <taxon>Deinococcales</taxon>
        <taxon>Deinococcaceae</taxon>
        <taxon>Deinococcus</taxon>
    </lineage>
</organism>
<feature type="domain" description="HTH marR-type" evidence="1">
    <location>
        <begin position="19"/>
        <end position="159"/>
    </location>
</feature>
<dbReference type="Proteomes" id="UP000308000">
    <property type="component" value="Unassembled WGS sequence"/>
</dbReference>
<dbReference type="GO" id="GO:0003700">
    <property type="term" value="F:DNA-binding transcription factor activity"/>
    <property type="evidence" value="ECO:0007669"/>
    <property type="project" value="InterPro"/>
</dbReference>
<evidence type="ECO:0000259" key="1">
    <source>
        <dbReference type="PROSITE" id="PS50995"/>
    </source>
</evidence>
<dbReference type="InterPro" id="IPR039422">
    <property type="entry name" value="MarR/SlyA-like"/>
</dbReference>
<dbReference type="InterPro" id="IPR036388">
    <property type="entry name" value="WH-like_DNA-bd_sf"/>
</dbReference>
<dbReference type="Pfam" id="PF12802">
    <property type="entry name" value="MarR_2"/>
    <property type="match status" value="1"/>
</dbReference>
<dbReference type="InterPro" id="IPR000835">
    <property type="entry name" value="HTH_MarR-typ"/>
</dbReference>
<keyword evidence="2" id="KW-0238">DNA-binding</keyword>
<gene>
    <name evidence="3" type="ORF">FCS05_08720</name>
    <name evidence="2" type="ORF">HNQ10_000961</name>
</gene>
<evidence type="ECO:0000313" key="4">
    <source>
        <dbReference type="Proteomes" id="UP000308000"/>
    </source>
</evidence>
<sequence>MSEIEAQANAPNAATRTDAAEFGQEMRRLHRLISSYVLLNMQGGLQDHDLTFTQMTALHQLRAQAPLTVTALAERLRLSVPATSHLVERLVRRGLAQRRENPGNRREKLVVPSEQGLKVVARMDELFTGAYITAFSSLPPETIRAATSSIRALLAELVPDASQEIP</sequence>
<name>A0AAJ5F4R9_9DEIO</name>
<dbReference type="RefSeq" id="WP_129119219.1">
    <property type="nucleotide sequence ID" value="NZ_BSUI01000016.1"/>
</dbReference>
<comment type="caution">
    <text evidence="3">The sequence shown here is derived from an EMBL/GenBank/DDBJ whole genome shotgun (WGS) entry which is preliminary data.</text>
</comment>
<dbReference type="EMBL" id="JACHFV010000003">
    <property type="protein sequence ID" value="MBB5294147.1"/>
    <property type="molecule type" value="Genomic_DNA"/>
</dbReference>
<dbReference type="AlphaFoldDB" id="A0AAJ5F4R9"/>
<evidence type="ECO:0000313" key="2">
    <source>
        <dbReference type="EMBL" id="MBB5294147.1"/>
    </source>
</evidence>
<protein>
    <submittedName>
        <fullName evidence="2 3">MarR family transcriptional regulator</fullName>
    </submittedName>
</protein>
<reference evidence="3 4" key="1">
    <citation type="submission" date="2019-04" db="EMBL/GenBank/DDBJ databases">
        <title>Deinococcus metalilatus MA1002 mutant No.5.</title>
        <authorList>
            <person name="Park W."/>
            <person name="Park C."/>
        </authorList>
    </citation>
    <scope>NUCLEOTIDE SEQUENCE [LARGE SCALE GENOMIC DNA]</scope>
    <source>
        <strain evidence="3 4">MA1002-m5</strain>
    </source>
</reference>
<accession>A0AAJ5F4R9</accession>
<dbReference type="SMART" id="SM00347">
    <property type="entry name" value="HTH_MARR"/>
    <property type="match status" value="1"/>
</dbReference>
<evidence type="ECO:0000313" key="3">
    <source>
        <dbReference type="EMBL" id="TLK27990.1"/>
    </source>
</evidence>
<reference evidence="2 5" key="2">
    <citation type="submission" date="2020-08" db="EMBL/GenBank/DDBJ databases">
        <title>Genomic Encyclopedia of Type Strains, Phase IV (KMG-IV): sequencing the most valuable type-strain genomes for metagenomic binning, comparative biology and taxonomic classification.</title>
        <authorList>
            <person name="Goeker M."/>
        </authorList>
    </citation>
    <scope>NUCLEOTIDE SEQUENCE [LARGE SCALE GENOMIC DNA]</scope>
    <source>
        <strain evidence="2 5">DSM 105434</strain>
    </source>
</reference>